<feature type="region of interest" description="Disordered" evidence="1">
    <location>
        <begin position="1228"/>
        <end position="1308"/>
    </location>
</feature>
<feature type="compositionally biased region" description="Basic and acidic residues" evidence="1">
    <location>
        <begin position="1499"/>
        <end position="1510"/>
    </location>
</feature>
<gene>
    <name evidence="2" type="ORF">A4X13_0g1591</name>
</gene>
<feature type="region of interest" description="Disordered" evidence="1">
    <location>
        <begin position="1"/>
        <end position="66"/>
    </location>
</feature>
<reference evidence="2" key="1">
    <citation type="submission" date="2016-04" db="EMBL/GenBank/DDBJ databases">
        <authorList>
            <person name="Nguyen H.D."/>
            <person name="Samba Siva P."/>
            <person name="Cullis J."/>
            <person name="Levesque C.A."/>
            <person name="Hambleton S."/>
        </authorList>
    </citation>
    <scope>NUCLEOTIDE SEQUENCE</scope>
    <source>
        <strain evidence="2">DAOMC 236416</strain>
    </source>
</reference>
<reference evidence="2" key="2">
    <citation type="journal article" date="2019" name="IMA Fungus">
        <title>Genome sequencing and comparison of five Tilletia species to identify candidate genes for the detection of regulated species infecting wheat.</title>
        <authorList>
            <person name="Nguyen H.D.T."/>
            <person name="Sultana T."/>
            <person name="Kesanakurti P."/>
            <person name="Hambleton S."/>
        </authorList>
    </citation>
    <scope>NUCLEOTIDE SEQUENCE</scope>
    <source>
        <strain evidence="2">DAOMC 236416</strain>
    </source>
</reference>
<feature type="compositionally biased region" description="Polar residues" evidence="1">
    <location>
        <begin position="173"/>
        <end position="187"/>
    </location>
</feature>
<feature type="region of interest" description="Disordered" evidence="1">
    <location>
        <begin position="1578"/>
        <end position="1770"/>
    </location>
</feature>
<organism evidence="2 3">
    <name type="scientific">Tilletia indica</name>
    <dbReference type="NCBI Taxonomy" id="43049"/>
    <lineage>
        <taxon>Eukaryota</taxon>
        <taxon>Fungi</taxon>
        <taxon>Dikarya</taxon>
        <taxon>Basidiomycota</taxon>
        <taxon>Ustilaginomycotina</taxon>
        <taxon>Exobasidiomycetes</taxon>
        <taxon>Tilletiales</taxon>
        <taxon>Tilletiaceae</taxon>
        <taxon>Tilletia</taxon>
    </lineage>
</organism>
<feature type="compositionally biased region" description="Polar residues" evidence="1">
    <location>
        <begin position="1596"/>
        <end position="1668"/>
    </location>
</feature>
<feature type="region of interest" description="Disordered" evidence="1">
    <location>
        <begin position="1783"/>
        <end position="1997"/>
    </location>
</feature>
<feature type="region of interest" description="Disordered" evidence="1">
    <location>
        <begin position="262"/>
        <end position="318"/>
    </location>
</feature>
<feature type="region of interest" description="Disordered" evidence="1">
    <location>
        <begin position="384"/>
        <end position="414"/>
    </location>
</feature>
<feature type="compositionally biased region" description="Basic and acidic residues" evidence="1">
    <location>
        <begin position="448"/>
        <end position="459"/>
    </location>
</feature>
<feature type="compositionally biased region" description="Polar residues" evidence="1">
    <location>
        <begin position="1935"/>
        <end position="1963"/>
    </location>
</feature>
<dbReference type="EMBL" id="LWDF02000064">
    <property type="protein sequence ID" value="KAE8258587.1"/>
    <property type="molecule type" value="Genomic_DNA"/>
</dbReference>
<comment type="caution">
    <text evidence="2">The sequence shown here is derived from an EMBL/GenBank/DDBJ whole genome shotgun (WGS) entry which is preliminary data.</text>
</comment>
<feature type="compositionally biased region" description="Low complexity" evidence="1">
    <location>
        <begin position="730"/>
        <end position="740"/>
    </location>
</feature>
<feature type="compositionally biased region" description="Low complexity" evidence="1">
    <location>
        <begin position="278"/>
        <end position="287"/>
    </location>
</feature>
<feature type="region of interest" description="Disordered" evidence="1">
    <location>
        <begin position="605"/>
        <end position="690"/>
    </location>
</feature>
<sequence length="1997" mass="207706">MAATSAPRSSSPVMESISQDEVEQLAPEQRLLQQAEASTSASADTPQTPTMAYSLSGPPHHQHSRSQPYVSAADIYAATHGAAGRRLPVSTKSLAHSATSSREVLSAQDELRAMSNNPYAYGAGTPTSISINTKRASVLSFQTALSGSLAGFLSADDSASGSARSSPAHRTQPLPSTTMDFPKSNSADPAHLSSHYPDVANGEQNKDINSTSSDRELLMSYDTDGDANALPKSDTVTTFRNLPSTHSGITNAAQTEDSLQLQGAIPDFPPPVSRHDSSANAAYASGSGDDGSGRDFDVNGTVRRPGANGSHPSIAGYVNALTPQTDSPGAFDEGQQQSLAAAFNTPVSDFRARPLANIESPSGQAVRHPSMPVAAALLPKGQFADADSNQPQKYAESPDSTPREPSPPPDGEVEARAEWERAQMMRSRMVSPTMGFSPIGTSSNTMTSRDRDSLRDSFRESLMMNGTATGSSPSSTTSPRTSRGKVGLRPLHLVNAAAAGTSAVDALNKTPGGTTRATSPPPSGPANENGAGRRSSGVWAGPGSPPFNGMRIPGNRSSANSSPALYYIDSTGATVSAGTPADANAFRARQRTSLQMQSPVLQSSAAAYASPPGTGVGVSPTAPGAGQMSPLPASPGPLQQLQAFAANQQTGEGSSGPATPLHLGTAFGSSTAPTTVGGGASTHATAQQHATLTPEQIRAMAAEQLASMPVAPVGALNASAPGDKAGQSPAAAADEQFEAAPGVVPSQAPGQPGAPRSRAATLEAAQSRSRAATDATLAVQPPPTDKAGAPVAGAEPNADGTAAAAPSSYANVTTQQLQRQQQREQRKSASGALALGMEGTAPGANGGPYPTFPSSAQPGPRSVASGIGPIPDKLAASSAALRAALEQVQFLQQQAVSGVGTRPPAEIAAIAAEAQALANNQAVLNAARAGVPRESKTYPGIQPQHSLVPPFELQHRPDGLPSAMIGPNGVRKSLNDPEVCLECMMRDEDMIDVHVNATSFWERESDAQFEEGCRLERDDEDRRKSLALAASVKESEVDGEESLVDGEAPGGEGSHRGDSASSNGQSGSTKVDSLLPAAGFGITHVVGQTGISISPRDAMGLVRIGGSRMRVKKIAKGDPLTAERLKLHTQMNPPASSHRWRALQNFLATQAKYIAMEQRARYEAAAAAEREAVASGQVANVQYDNKIIRGATMQDIKARQANGIYMEDVLLDPNEQEQKARDIVKAQDLRKRTSQRASVAYGPDLAPRLNQQLPPVPPESDPAPPKAEPIRRGSVPGLVEPSQNIGDETPNLPGAPATQFNTPLKAGLSPNPALRLGAVAAYPQSNGDDRLSHAALSPGSPLGPSTPGVGAHGQSLGSPMSVGRSAYGFPDANGTKNDATPALSPIAKSEASMGRDRSSSVGADESLGKGRGKGLKKLFSKVAGGAVDAESLRSGSLDRQTPVEAEEMPERNRASQISNGKGRESGDGPVAPRFASIVSDGQKRSASALGILNNSEPQRSPDPDAVEKPTLEVNSPPGGYYNDPALAVSQTSLDIGPFQNPVPPPRLDSKALLNQRKKTLPDKPDGSADLDDAIVAELASRPGRPARDSAAGATMVRTSSETGSPIVNITSTPKMNGNGTGSFSSRMSAQSIGSGTIETARKSVSSVRNSPSTTTPANHQFASTTPSMASLREVTDDSGSISRAQFGSTPVPERSRSRNRSGSNSRISDFLKPSEQRSTPRKRSFFFRRSKMPSIDQDEDLAPRTMPARPMTSMGLHGEGSGLGRAREEKAASRFQRLLGGLFGTSSRKKRTSMASGRSGSDFDPFNRGGASSRASGFLKSGGLSLPRILRSRASNSNLDKPLSLEKGISNNDPIPSMRDFSSARDERGLPPRAQSAMGRLPSQKFATSGPSFGRPTWATPRSFDEDDAEPEDIEMRRDPLASKRKGLGLGGSRNKLSTGQDMLKSPNQFGGSSSSIATSFTQYGGGPPPRLPVRQSSRGSNMKASINLSLPGVHEV</sequence>
<feature type="compositionally biased region" description="Polar residues" evidence="1">
    <location>
        <begin position="1677"/>
        <end position="1688"/>
    </location>
</feature>
<feature type="region of interest" description="Disordered" evidence="1">
    <location>
        <begin position="1031"/>
        <end position="1070"/>
    </location>
</feature>
<feature type="compositionally biased region" description="Low complexity" evidence="1">
    <location>
        <begin position="469"/>
        <end position="481"/>
    </location>
</feature>
<feature type="region of interest" description="Disordered" evidence="1">
    <location>
        <begin position="502"/>
        <end position="556"/>
    </location>
</feature>
<evidence type="ECO:0000313" key="2">
    <source>
        <dbReference type="EMBL" id="KAE8258587.1"/>
    </source>
</evidence>
<feature type="compositionally biased region" description="Low complexity" evidence="1">
    <location>
        <begin position="1337"/>
        <end position="1349"/>
    </location>
</feature>
<accession>A0A177TWZ2</accession>
<feature type="region of interest" description="Disordered" evidence="1">
    <location>
        <begin position="156"/>
        <end position="211"/>
    </location>
</feature>
<protein>
    <submittedName>
        <fullName evidence="2">Uncharacterized protein</fullName>
    </submittedName>
</protein>
<feature type="compositionally biased region" description="Low complexity" evidence="1">
    <location>
        <begin position="156"/>
        <end position="168"/>
    </location>
</feature>
<proteinExistence type="predicted"/>
<feature type="compositionally biased region" description="Basic residues" evidence="1">
    <location>
        <begin position="1719"/>
        <end position="1731"/>
    </location>
</feature>
<dbReference type="Proteomes" id="UP000077521">
    <property type="component" value="Unassembled WGS sequence"/>
</dbReference>
<feature type="region of interest" description="Disordered" evidence="1">
    <location>
        <begin position="718"/>
        <end position="868"/>
    </location>
</feature>
<feature type="compositionally biased region" description="Pro residues" evidence="1">
    <location>
        <begin position="1254"/>
        <end position="1267"/>
    </location>
</feature>
<name>A0A177TWZ2_9BASI</name>
<feature type="compositionally biased region" description="Basic residues" evidence="1">
    <location>
        <begin position="1410"/>
        <end position="1419"/>
    </location>
</feature>
<evidence type="ECO:0000313" key="3">
    <source>
        <dbReference type="Proteomes" id="UP000077521"/>
    </source>
</evidence>
<feature type="compositionally biased region" description="Polar residues" evidence="1">
    <location>
        <begin position="1975"/>
        <end position="1989"/>
    </location>
</feature>
<feature type="region of interest" description="Disordered" evidence="1">
    <location>
        <begin position="427"/>
        <end position="485"/>
    </location>
</feature>
<feature type="region of interest" description="Disordered" evidence="1">
    <location>
        <begin position="1329"/>
        <end position="1527"/>
    </location>
</feature>
<feature type="compositionally biased region" description="Polar residues" evidence="1">
    <location>
        <begin position="31"/>
        <end position="53"/>
    </location>
</feature>
<evidence type="ECO:0000256" key="1">
    <source>
        <dbReference type="SAM" id="MobiDB-lite"/>
    </source>
</evidence>
<feature type="compositionally biased region" description="Polar residues" evidence="1">
    <location>
        <begin position="1059"/>
        <end position="1070"/>
    </location>
</feature>
<feature type="compositionally biased region" description="Low complexity" evidence="1">
    <location>
        <begin position="638"/>
        <end position="649"/>
    </location>
</feature>
<feature type="compositionally biased region" description="Polar residues" evidence="1">
    <location>
        <begin position="1"/>
        <end position="17"/>
    </location>
</feature>
<keyword evidence="3" id="KW-1185">Reference proteome</keyword>